<dbReference type="EMBL" id="CAJVCH010159349">
    <property type="protein sequence ID" value="CAG7728158.1"/>
    <property type="molecule type" value="Genomic_DNA"/>
</dbReference>
<accession>A0A8J2K243</accession>
<dbReference type="AlphaFoldDB" id="A0A8J2K243"/>
<sequence length="22" mass="2503">GTNSIVYQSVSRPSSYHIQHLE</sequence>
<dbReference type="Proteomes" id="UP000708208">
    <property type="component" value="Unassembled WGS sequence"/>
</dbReference>
<gene>
    <name evidence="1" type="ORF">AFUS01_LOCUS16961</name>
</gene>
<proteinExistence type="predicted"/>
<name>A0A8J2K243_9HEXA</name>
<comment type="caution">
    <text evidence="1">The sequence shown here is derived from an EMBL/GenBank/DDBJ whole genome shotgun (WGS) entry which is preliminary data.</text>
</comment>
<reference evidence="1" key="1">
    <citation type="submission" date="2021-06" db="EMBL/GenBank/DDBJ databases">
        <authorList>
            <person name="Hodson N. C."/>
            <person name="Mongue J. A."/>
            <person name="Jaron S. K."/>
        </authorList>
    </citation>
    <scope>NUCLEOTIDE SEQUENCE</scope>
</reference>
<evidence type="ECO:0000313" key="2">
    <source>
        <dbReference type="Proteomes" id="UP000708208"/>
    </source>
</evidence>
<feature type="non-terminal residue" evidence="1">
    <location>
        <position position="22"/>
    </location>
</feature>
<keyword evidence="2" id="KW-1185">Reference proteome</keyword>
<feature type="non-terminal residue" evidence="1">
    <location>
        <position position="1"/>
    </location>
</feature>
<protein>
    <submittedName>
        <fullName evidence="1">Uncharacterized protein</fullName>
    </submittedName>
</protein>
<evidence type="ECO:0000313" key="1">
    <source>
        <dbReference type="EMBL" id="CAG7728158.1"/>
    </source>
</evidence>
<organism evidence="1 2">
    <name type="scientific">Allacma fusca</name>
    <dbReference type="NCBI Taxonomy" id="39272"/>
    <lineage>
        <taxon>Eukaryota</taxon>
        <taxon>Metazoa</taxon>
        <taxon>Ecdysozoa</taxon>
        <taxon>Arthropoda</taxon>
        <taxon>Hexapoda</taxon>
        <taxon>Collembola</taxon>
        <taxon>Symphypleona</taxon>
        <taxon>Sminthuridae</taxon>
        <taxon>Allacma</taxon>
    </lineage>
</organism>